<dbReference type="InterPro" id="IPR051022">
    <property type="entry name" value="Notch_Cell-Fate_Det"/>
</dbReference>
<gene>
    <name evidence="10" type="ORF">M514_07022</name>
</gene>
<feature type="domain" description="EGF-like" evidence="9">
    <location>
        <begin position="411"/>
        <end position="448"/>
    </location>
</feature>
<evidence type="ECO:0000256" key="6">
    <source>
        <dbReference type="PROSITE-ProRule" id="PRU00076"/>
    </source>
</evidence>
<feature type="disulfide bond" evidence="6">
    <location>
        <begin position="438"/>
        <end position="447"/>
    </location>
</feature>
<feature type="disulfide bond" evidence="6">
    <location>
        <begin position="363"/>
        <end position="372"/>
    </location>
</feature>
<feature type="compositionally biased region" description="Polar residues" evidence="7">
    <location>
        <begin position="516"/>
        <end position="534"/>
    </location>
</feature>
<evidence type="ECO:0000256" key="3">
    <source>
        <dbReference type="ARBA" id="ARBA00022737"/>
    </source>
</evidence>
<dbReference type="GO" id="GO:0045597">
    <property type="term" value="P:positive regulation of cell differentiation"/>
    <property type="evidence" value="ECO:0007669"/>
    <property type="project" value="UniProtKB-ARBA"/>
</dbReference>
<dbReference type="PANTHER" id="PTHR24049:SF40">
    <property type="entry name" value="EGF-LIKE DOMAIN-CONTAINING PROTEIN"/>
    <property type="match status" value="1"/>
</dbReference>
<dbReference type="PRINTS" id="PR00010">
    <property type="entry name" value="EGFBLOOD"/>
</dbReference>
<dbReference type="Proteomes" id="UP000030758">
    <property type="component" value="Unassembled WGS sequence"/>
</dbReference>
<keyword evidence="8" id="KW-1133">Transmembrane helix</keyword>
<dbReference type="PROSITE" id="PS01187">
    <property type="entry name" value="EGF_CA"/>
    <property type="match status" value="1"/>
</dbReference>
<name>A0A085NDJ0_9BILA</name>
<evidence type="ECO:0000256" key="1">
    <source>
        <dbReference type="ARBA" id="ARBA00022536"/>
    </source>
</evidence>
<evidence type="ECO:0000256" key="5">
    <source>
        <dbReference type="ARBA" id="ARBA00023180"/>
    </source>
</evidence>
<dbReference type="PROSITE" id="PS50026">
    <property type="entry name" value="EGF_3"/>
    <property type="match status" value="4"/>
</dbReference>
<dbReference type="FunFam" id="2.10.25.10:FF:000327">
    <property type="entry name" value="neurogenic locus notch homolog protein 4"/>
    <property type="match status" value="1"/>
</dbReference>
<dbReference type="EMBL" id="KL367513">
    <property type="protein sequence ID" value="KFD67536.1"/>
    <property type="molecule type" value="Genomic_DNA"/>
</dbReference>
<dbReference type="InterPro" id="IPR000152">
    <property type="entry name" value="EGF-type_Asp/Asn_hydroxyl_site"/>
</dbReference>
<sequence length="564" mass="63126">MPCVLYFAAAVVVFSNLHSNEAVNYTLQTFSAYGSAIKPPIGLAFETGKLRRLIEEMCPNTWPQARLHSWFLYNHENHSYLHTCSDNFLLLSSANDSRPPYANFYHLSWCTKTYYPALINGRAIVAINESSLSGGFYVAYKDDGEVETKVHYHNLTDETNLDADGHHVLFFNVTQLRFAQQKLESKQLEKVLIASYYNYVDYVDEYGRSIHSGNFLAKYMAVFCKHEDVGPLCAAQFEEYNQFQNYSVCTACKPGLFGRNCQFDADECRDMFLEEKRRYWYTRCADLDGKDADLKLDSVTIYHGGHNCSENSICINTFGSYYCHCYKGWKGKLCDKDVNECASNPCSFHNACRNTLGSFLCNCPTGYSGIPCSDVNECASSPCKFGGTCYNTLGSYFCSCPTGFSGIHCADIEACLSDPCKNGASCLDNKNGSYACACAANYTGMQCEFAIDYEQEEEEEHKGAKVKIGVLSGGIVAICLCLLICLYCRQRKRAMESVTEKSASRSIGKWKESKGQSKTRSLVTASKQVTSASKNKPAVHVPSEREGMDKKSRRGHDYIVPEMC</sequence>
<dbReference type="SUPFAM" id="SSF57196">
    <property type="entry name" value="EGF/Laminin"/>
    <property type="match status" value="1"/>
</dbReference>
<reference evidence="10" key="1">
    <citation type="journal article" date="2014" name="Nat. Genet.">
        <title>Genome and transcriptome of the porcine whipworm Trichuris suis.</title>
        <authorList>
            <person name="Jex A.R."/>
            <person name="Nejsum P."/>
            <person name="Schwarz E.M."/>
            <person name="Hu L."/>
            <person name="Young N.D."/>
            <person name="Hall R.S."/>
            <person name="Korhonen P.K."/>
            <person name="Liao S."/>
            <person name="Thamsborg S."/>
            <person name="Xia J."/>
            <person name="Xu P."/>
            <person name="Wang S."/>
            <person name="Scheerlinck J.P."/>
            <person name="Hofmann A."/>
            <person name="Sternberg P.W."/>
            <person name="Wang J."/>
            <person name="Gasser R.B."/>
        </authorList>
    </citation>
    <scope>NUCLEOTIDE SEQUENCE [LARGE SCALE GENOMIC DNA]</scope>
    <source>
        <strain evidence="10">DCEP-RM93F</strain>
    </source>
</reference>
<dbReference type="SMART" id="SM00179">
    <property type="entry name" value="EGF_CA"/>
    <property type="match status" value="4"/>
</dbReference>
<comment type="caution">
    <text evidence="6">Lacks conserved residue(s) required for the propagation of feature annotation.</text>
</comment>
<keyword evidence="8" id="KW-0812">Transmembrane</keyword>
<dbReference type="SUPFAM" id="SSF57184">
    <property type="entry name" value="Growth factor receptor domain"/>
    <property type="match status" value="1"/>
</dbReference>
<feature type="disulfide bond" evidence="6">
    <location>
        <begin position="400"/>
        <end position="409"/>
    </location>
</feature>
<evidence type="ECO:0000313" key="10">
    <source>
        <dbReference type="EMBL" id="KFD67536.1"/>
    </source>
</evidence>
<dbReference type="InterPro" id="IPR018097">
    <property type="entry name" value="EGF_Ca-bd_CS"/>
</dbReference>
<dbReference type="AlphaFoldDB" id="A0A085NDJ0"/>
<feature type="disulfide bond" evidence="6">
    <location>
        <begin position="325"/>
        <end position="334"/>
    </location>
</feature>
<dbReference type="GO" id="GO:0005886">
    <property type="term" value="C:plasma membrane"/>
    <property type="evidence" value="ECO:0007669"/>
    <property type="project" value="TreeGrafter"/>
</dbReference>
<dbReference type="Gene3D" id="2.10.25.10">
    <property type="entry name" value="Laminin"/>
    <property type="match status" value="4"/>
</dbReference>
<dbReference type="InterPro" id="IPR001881">
    <property type="entry name" value="EGF-like_Ca-bd_dom"/>
</dbReference>
<dbReference type="GO" id="GO:0005509">
    <property type="term" value="F:calcium ion binding"/>
    <property type="evidence" value="ECO:0007669"/>
    <property type="project" value="InterPro"/>
</dbReference>
<dbReference type="CDD" id="cd00054">
    <property type="entry name" value="EGF_CA"/>
    <property type="match status" value="4"/>
</dbReference>
<feature type="region of interest" description="Disordered" evidence="7">
    <location>
        <begin position="499"/>
        <end position="564"/>
    </location>
</feature>
<evidence type="ECO:0000256" key="7">
    <source>
        <dbReference type="SAM" id="MobiDB-lite"/>
    </source>
</evidence>
<dbReference type="PROSITE" id="PS00010">
    <property type="entry name" value="ASX_HYDROXYL"/>
    <property type="match status" value="3"/>
</dbReference>
<feature type="compositionally biased region" description="Basic and acidic residues" evidence="7">
    <location>
        <begin position="499"/>
        <end position="515"/>
    </location>
</feature>
<dbReference type="Pfam" id="PF07645">
    <property type="entry name" value="EGF_CA"/>
    <property type="match status" value="3"/>
</dbReference>
<dbReference type="SMART" id="SM00181">
    <property type="entry name" value="EGF"/>
    <property type="match status" value="4"/>
</dbReference>
<keyword evidence="1 6" id="KW-0245">EGF-like domain</keyword>
<dbReference type="InterPro" id="IPR049883">
    <property type="entry name" value="NOTCH1_EGF-like"/>
</dbReference>
<evidence type="ECO:0000256" key="2">
    <source>
        <dbReference type="ARBA" id="ARBA00022729"/>
    </source>
</evidence>
<evidence type="ECO:0000256" key="4">
    <source>
        <dbReference type="ARBA" id="ARBA00023157"/>
    </source>
</evidence>
<feature type="transmembrane region" description="Helical" evidence="8">
    <location>
        <begin position="468"/>
        <end position="488"/>
    </location>
</feature>
<evidence type="ECO:0000259" key="9">
    <source>
        <dbReference type="PROSITE" id="PS50026"/>
    </source>
</evidence>
<keyword evidence="2" id="KW-0732">Signal</keyword>
<dbReference type="PANTHER" id="PTHR24049">
    <property type="entry name" value="CRUMBS FAMILY MEMBER"/>
    <property type="match status" value="1"/>
</dbReference>
<feature type="domain" description="EGF-like" evidence="9">
    <location>
        <begin position="295"/>
        <end position="335"/>
    </location>
</feature>
<keyword evidence="4 6" id="KW-1015">Disulfide bond</keyword>
<dbReference type="GO" id="GO:0032991">
    <property type="term" value="C:protein-containing complex"/>
    <property type="evidence" value="ECO:0007669"/>
    <property type="project" value="TreeGrafter"/>
</dbReference>
<feature type="domain" description="EGF-like" evidence="9">
    <location>
        <begin position="337"/>
        <end position="373"/>
    </location>
</feature>
<dbReference type="InterPro" id="IPR009030">
    <property type="entry name" value="Growth_fac_rcpt_cys_sf"/>
</dbReference>
<accession>A0A085NDJ0</accession>
<dbReference type="InterPro" id="IPR000742">
    <property type="entry name" value="EGF"/>
</dbReference>
<dbReference type="GO" id="GO:0045197">
    <property type="term" value="P:establishment or maintenance of epithelial cell apical/basal polarity"/>
    <property type="evidence" value="ECO:0007669"/>
    <property type="project" value="TreeGrafter"/>
</dbReference>
<organism evidence="10">
    <name type="scientific">Trichuris suis</name>
    <name type="common">pig whipworm</name>
    <dbReference type="NCBI Taxonomy" id="68888"/>
    <lineage>
        <taxon>Eukaryota</taxon>
        <taxon>Metazoa</taxon>
        <taxon>Ecdysozoa</taxon>
        <taxon>Nematoda</taxon>
        <taxon>Enoplea</taxon>
        <taxon>Dorylaimia</taxon>
        <taxon>Trichinellida</taxon>
        <taxon>Trichuridae</taxon>
        <taxon>Trichuris</taxon>
    </lineage>
</organism>
<protein>
    <recommendedName>
        <fullName evidence="9">EGF-like domain-containing protein</fullName>
    </recommendedName>
</protein>
<dbReference type="GO" id="GO:0007157">
    <property type="term" value="P:heterophilic cell-cell adhesion via plasma membrane cell adhesion molecules"/>
    <property type="evidence" value="ECO:0007669"/>
    <property type="project" value="TreeGrafter"/>
</dbReference>
<keyword evidence="5" id="KW-0325">Glycoprotein</keyword>
<evidence type="ECO:0000256" key="8">
    <source>
        <dbReference type="SAM" id="Phobius"/>
    </source>
</evidence>
<dbReference type="Pfam" id="PF00008">
    <property type="entry name" value="EGF"/>
    <property type="match status" value="1"/>
</dbReference>
<dbReference type="FunFam" id="2.10.25.10:FF:000031">
    <property type="entry name" value="neurogenic locus notch homolog protein 3"/>
    <property type="match status" value="1"/>
</dbReference>
<proteinExistence type="predicted"/>
<dbReference type="PROSITE" id="PS00022">
    <property type="entry name" value="EGF_1"/>
    <property type="match status" value="4"/>
</dbReference>
<keyword evidence="8" id="KW-0472">Membrane</keyword>
<dbReference type="FunFam" id="2.10.25.10:FF:000012">
    <property type="entry name" value="Delta-like protein"/>
    <property type="match status" value="1"/>
</dbReference>
<feature type="domain" description="EGF-like" evidence="9">
    <location>
        <begin position="374"/>
        <end position="410"/>
    </location>
</feature>
<keyword evidence="3" id="KW-0677">Repeat</keyword>
<feature type="compositionally biased region" description="Basic and acidic residues" evidence="7">
    <location>
        <begin position="542"/>
        <end position="564"/>
    </location>
</feature>
<dbReference type="PROSITE" id="PS01186">
    <property type="entry name" value="EGF_2"/>
    <property type="match status" value="3"/>
</dbReference>